<protein>
    <recommendedName>
        <fullName evidence="11 15">Leucyl/phenylalanyl-tRNA--protein transferase</fullName>
        <ecNumber evidence="10 15">2.3.2.6</ecNumber>
    </recommendedName>
    <alternativeName>
        <fullName evidence="12 15">L/F-transferase</fullName>
    </alternativeName>
    <alternativeName>
        <fullName evidence="13 15">Leucyltransferase</fullName>
    </alternativeName>
    <alternativeName>
        <fullName evidence="14 15">Phenyalanyltransferase</fullName>
    </alternativeName>
</protein>
<comment type="function">
    <text evidence="8 15">Functions in the N-end rule pathway of protein degradation where it conjugates Leu, Phe and, less efficiently, Met from aminoacyl-tRNAs to the N-termini of proteins containing an N-terminal arginine or lysine.</text>
</comment>
<dbReference type="Gene3D" id="3.30.70.3550">
    <property type="entry name" value="Leucyl/phenylalanyl-tRNA-protein transferase, N-terminal domain"/>
    <property type="match status" value="1"/>
</dbReference>
<dbReference type="Proteomes" id="UP000188219">
    <property type="component" value="Chromosome"/>
</dbReference>
<dbReference type="GO" id="GO:0005737">
    <property type="term" value="C:cytoplasm"/>
    <property type="evidence" value="ECO:0007669"/>
    <property type="project" value="UniProtKB-SubCell"/>
</dbReference>
<keyword evidence="4 15" id="KW-0012">Acyltransferase</keyword>
<comment type="subcellular location">
    <subcellularLocation>
        <location evidence="1 15">Cytoplasm</location>
    </subcellularLocation>
</comment>
<evidence type="ECO:0000256" key="3">
    <source>
        <dbReference type="ARBA" id="ARBA00022679"/>
    </source>
</evidence>
<dbReference type="InterPro" id="IPR004616">
    <property type="entry name" value="Leu/Phe-tRNA_Trfase"/>
</dbReference>
<dbReference type="OrthoDB" id="9790282at2"/>
<dbReference type="FunFam" id="3.40.630.70:FF:000001">
    <property type="entry name" value="Leucyl/phenylalanyl-tRNA--protein transferase"/>
    <property type="match status" value="1"/>
</dbReference>
<dbReference type="eggNOG" id="COG2360">
    <property type="taxonomic scope" value="Bacteria"/>
</dbReference>
<dbReference type="GO" id="GO:0008914">
    <property type="term" value="F:leucyl-tRNA--protein transferase activity"/>
    <property type="evidence" value="ECO:0007669"/>
    <property type="project" value="UniProtKB-UniRule"/>
</dbReference>
<comment type="catalytic activity">
    <reaction evidence="7 15">
        <text>N-terminal L-lysyl-[protein] + L-leucyl-tRNA(Leu) = N-terminal L-leucyl-L-lysyl-[protein] + tRNA(Leu) + H(+)</text>
        <dbReference type="Rhea" id="RHEA:12340"/>
        <dbReference type="Rhea" id="RHEA-COMP:9613"/>
        <dbReference type="Rhea" id="RHEA-COMP:9622"/>
        <dbReference type="Rhea" id="RHEA-COMP:12670"/>
        <dbReference type="Rhea" id="RHEA-COMP:12671"/>
        <dbReference type="ChEBI" id="CHEBI:15378"/>
        <dbReference type="ChEBI" id="CHEBI:65249"/>
        <dbReference type="ChEBI" id="CHEBI:78442"/>
        <dbReference type="ChEBI" id="CHEBI:78494"/>
        <dbReference type="ChEBI" id="CHEBI:133043"/>
        <dbReference type="EC" id="2.3.2.6"/>
    </reaction>
</comment>
<gene>
    <name evidence="15" type="primary">aat</name>
    <name evidence="16" type="ORF">Mag101_08605</name>
</gene>
<name>A0A1Q2M4W7_9GAMM</name>
<comment type="similarity">
    <text evidence="9 15">Belongs to the L/F-transferase family.</text>
</comment>
<dbReference type="SUPFAM" id="SSF55729">
    <property type="entry name" value="Acyl-CoA N-acyltransferases (Nat)"/>
    <property type="match status" value="1"/>
</dbReference>
<evidence type="ECO:0000256" key="5">
    <source>
        <dbReference type="ARBA" id="ARBA00050607"/>
    </source>
</evidence>
<dbReference type="NCBIfam" id="TIGR00667">
    <property type="entry name" value="aat"/>
    <property type="match status" value="1"/>
</dbReference>
<evidence type="ECO:0000256" key="4">
    <source>
        <dbReference type="ARBA" id="ARBA00023315"/>
    </source>
</evidence>
<keyword evidence="2 15" id="KW-0963">Cytoplasm</keyword>
<proteinExistence type="inferred from homology"/>
<dbReference type="EMBL" id="CP019650">
    <property type="protein sequence ID" value="AQQ67690.1"/>
    <property type="molecule type" value="Genomic_DNA"/>
</dbReference>
<reference evidence="16" key="1">
    <citation type="submission" date="2017-02" db="EMBL/GenBank/DDBJ databases">
        <title>Genome of Microbulbifer agarilyticus GP101.</title>
        <authorList>
            <person name="Jung J."/>
            <person name="Bae S.S."/>
            <person name="Baek K."/>
        </authorList>
    </citation>
    <scope>NUCLEOTIDE SEQUENCE [LARGE SCALE GENOMIC DNA]</scope>
    <source>
        <strain evidence="16">GP101</strain>
    </source>
</reference>
<dbReference type="InterPro" id="IPR042203">
    <property type="entry name" value="Leu/Phe-tRNA_Trfase_C"/>
</dbReference>
<evidence type="ECO:0000256" key="15">
    <source>
        <dbReference type="HAMAP-Rule" id="MF_00688"/>
    </source>
</evidence>
<evidence type="ECO:0000256" key="10">
    <source>
        <dbReference type="ARBA" id="ARBA00066767"/>
    </source>
</evidence>
<dbReference type="GO" id="GO:0030163">
    <property type="term" value="P:protein catabolic process"/>
    <property type="evidence" value="ECO:0007669"/>
    <property type="project" value="UniProtKB-UniRule"/>
</dbReference>
<evidence type="ECO:0000256" key="13">
    <source>
        <dbReference type="ARBA" id="ARBA00077165"/>
    </source>
</evidence>
<dbReference type="PANTHER" id="PTHR30098:SF2">
    <property type="entry name" value="LEUCYL_PHENYLALANYL-TRNA--PROTEIN TRANSFERASE"/>
    <property type="match status" value="1"/>
</dbReference>
<dbReference type="PANTHER" id="PTHR30098">
    <property type="entry name" value="LEUCYL/PHENYLALANYL-TRNA--PROTEIN TRANSFERASE"/>
    <property type="match status" value="1"/>
</dbReference>
<organism evidence="16 17">
    <name type="scientific">Microbulbifer agarilyticus</name>
    <dbReference type="NCBI Taxonomy" id="260552"/>
    <lineage>
        <taxon>Bacteria</taxon>
        <taxon>Pseudomonadati</taxon>
        <taxon>Pseudomonadota</taxon>
        <taxon>Gammaproteobacteria</taxon>
        <taxon>Cellvibrionales</taxon>
        <taxon>Microbulbiferaceae</taxon>
        <taxon>Microbulbifer</taxon>
    </lineage>
</organism>
<dbReference type="RefSeq" id="WP_077403511.1">
    <property type="nucleotide sequence ID" value="NZ_CP019650.1"/>
</dbReference>
<dbReference type="KEGG" id="maga:Mag101_08605"/>
<dbReference type="STRING" id="260552.Mag101_08605"/>
<sequence length="241" mass="26994">MDDILTLLDPDRVEFPDTSHALTDPNGLLAVGGDLTSDWLLAAYRKGIFPWFSDDQPILWWSPSPRCVVAPQSLSFSRSLRKLIRKQRFTVTFDRAFEEVMRGCAAPRADDEGTWITDDMHDAYVEMHGQGHAHSVEVWLDNELVGGLYGLSIGRVFFGESMFHRATDASKVAFAHLVRQLARWGCELIDCQVTNPHLNSLGAQEVSREVFEERLADGVSQPPFPAPWPGAPDADLFIENP</sequence>
<evidence type="ECO:0000256" key="11">
    <source>
        <dbReference type="ARBA" id="ARBA00074372"/>
    </source>
</evidence>
<evidence type="ECO:0000256" key="8">
    <source>
        <dbReference type="ARBA" id="ARBA00054043"/>
    </source>
</evidence>
<evidence type="ECO:0000256" key="2">
    <source>
        <dbReference type="ARBA" id="ARBA00022490"/>
    </source>
</evidence>
<dbReference type="InterPro" id="IPR016181">
    <property type="entry name" value="Acyl_CoA_acyltransferase"/>
</dbReference>
<evidence type="ECO:0000256" key="12">
    <source>
        <dbReference type="ARBA" id="ARBA00077136"/>
    </source>
</evidence>
<evidence type="ECO:0000256" key="1">
    <source>
        <dbReference type="ARBA" id="ARBA00004496"/>
    </source>
</evidence>
<dbReference type="Gene3D" id="3.40.630.70">
    <property type="entry name" value="Leucyl/phenylalanyl-tRNA-protein transferase, C-terminal domain"/>
    <property type="match status" value="1"/>
</dbReference>
<comment type="catalytic activity">
    <reaction evidence="6 15">
        <text>N-terminal L-arginyl-[protein] + L-leucyl-tRNA(Leu) = N-terminal L-leucyl-L-arginyl-[protein] + tRNA(Leu) + H(+)</text>
        <dbReference type="Rhea" id="RHEA:50416"/>
        <dbReference type="Rhea" id="RHEA-COMP:9613"/>
        <dbReference type="Rhea" id="RHEA-COMP:9622"/>
        <dbReference type="Rhea" id="RHEA-COMP:12672"/>
        <dbReference type="Rhea" id="RHEA-COMP:12673"/>
        <dbReference type="ChEBI" id="CHEBI:15378"/>
        <dbReference type="ChEBI" id="CHEBI:64719"/>
        <dbReference type="ChEBI" id="CHEBI:78442"/>
        <dbReference type="ChEBI" id="CHEBI:78494"/>
        <dbReference type="ChEBI" id="CHEBI:133044"/>
        <dbReference type="EC" id="2.3.2.6"/>
    </reaction>
</comment>
<keyword evidence="17" id="KW-1185">Reference proteome</keyword>
<dbReference type="HAMAP" id="MF_00688">
    <property type="entry name" value="Leu_Phe_trans"/>
    <property type="match status" value="1"/>
</dbReference>
<evidence type="ECO:0000313" key="17">
    <source>
        <dbReference type="Proteomes" id="UP000188219"/>
    </source>
</evidence>
<dbReference type="FunFam" id="3.30.70.3550:FF:000001">
    <property type="entry name" value="Leucyl/phenylalanyl-tRNA--protein transferase"/>
    <property type="match status" value="1"/>
</dbReference>
<keyword evidence="3 15" id="KW-0808">Transferase</keyword>
<dbReference type="AlphaFoldDB" id="A0A1Q2M4W7"/>
<dbReference type="Pfam" id="PF03588">
    <property type="entry name" value="Leu_Phe_trans"/>
    <property type="match status" value="1"/>
</dbReference>
<evidence type="ECO:0000256" key="6">
    <source>
        <dbReference type="ARBA" id="ARBA00050652"/>
    </source>
</evidence>
<accession>A0A1Q2M4W7</accession>
<evidence type="ECO:0000313" key="16">
    <source>
        <dbReference type="EMBL" id="AQQ67690.1"/>
    </source>
</evidence>
<evidence type="ECO:0000256" key="9">
    <source>
        <dbReference type="ARBA" id="ARBA00061535"/>
    </source>
</evidence>
<comment type="catalytic activity">
    <reaction evidence="5 15">
        <text>L-phenylalanyl-tRNA(Phe) + an N-terminal L-alpha-aminoacyl-[protein] = an N-terminal L-phenylalanyl-L-alpha-aminoacyl-[protein] + tRNA(Phe)</text>
        <dbReference type="Rhea" id="RHEA:43632"/>
        <dbReference type="Rhea" id="RHEA-COMP:9668"/>
        <dbReference type="Rhea" id="RHEA-COMP:9699"/>
        <dbReference type="Rhea" id="RHEA-COMP:10636"/>
        <dbReference type="Rhea" id="RHEA-COMP:10637"/>
        <dbReference type="ChEBI" id="CHEBI:78442"/>
        <dbReference type="ChEBI" id="CHEBI:78531"/>
        <dbReference type="ChEBI" id="CHEBI:78597"/>
        <dbReference type="ChEBI" id="CHEBI:83561"/>
        <dbReference type="EC" id="2.3.2.6"/>
    </reaction>
</comment>
<dbReference type="EC" id="2.3.2.6" evidence="10 15"/>
<evidence type="ECO:0000256" key="14">
    <source>
        <dbReference type="ARBA" id="ARBA00083640"/>
    </source>
</evidence>
<evidence type="ECO:0000256" key="7">
    <source>
        <dbReference type="ARBA" id="ARBA00051538"/>
    </source>
</evidence>
<dbReference type="InterPro" id="IPR042221">
    <property type="entry name" value="Leu/Phe-tRNA_Trfase_N"/>
</dbReference>